<dbReference type="AlphaFoldDB" id="A0A1G7FYW8"/>
<dbReference type="RefSeq" id="WP_143028680.1">
    <property type="nucleotide sequence ID" value="NZ_FMZV01000048.1"/>
</dbReference>
<keyword evidence="2" id="KW-1185">Reference proteome</keyword>
<dbReference type="Proteomes" id="UP000199628">
    <property type="component" value="Unassembled WGS sequence"/>
</dbReference>
<organism evidence="1 2">
    <name type="scientific">Ruegeria marina</name>
    <dbReference type="NCBI Taxonomy" id="639004"/>
    <lineage>
        <taxon>Bacteria</taxon>
        <taxon>Pseudomonadati</taxon>
        <taxon>Pseudomonadota</taxon>
        <taxon>Alphaproteobacteria</taxon>
        <taxon>Rhodobacterales</taxon>
        <taxon>Roseobacteraceae</taxon>
        <taxon>Ruegeria</taxon>
    </lineage>
</organism>
<dbReference type="OrthoDB" id="9995116at2"/>
<sequence>MRISTIRNPLLSVVLGCVVFIASVVQLTAQSSEIQGDQLHELMFRGLWDAEHEEYGYWSWNKDGTVCLRIGGIELAPVSTGHLGITMEA</sequence>
<dbReference type="EMBL" id="FMZV01000048">
    <property type="protein sequence ID" value="SDE81086.1"/>
    <property type="molecule type" value="Genomic_DNA"/>
</dbReference>
<protein>
    <submittedName>
        <fullName evidence="1">Uncharacterized protein</fullName>
    </submittedName>
</protein>
<gene>
    <name evidence="1" type="ORF">SAMN04488239_1483</name>
</gene>
<evidence type="ECO:0000313" key="2">
    <source>
        <dbReference type="Proteomes" id="UP000199628"/>
    </source>
</evidence>
<name>A0A1G7FYW8_9RHOB</name>
<accession>A0A1G7FYW8</accession>
<evidence type="ECO:0000313" key="1">
    <source>
        <dbReference type="EMBL" id="SDE81086.1"/>
    </source>
</evidence>
<proteinExistence type="predicted"/>
<reference evidence="2" key="1">
    <citation type="submission" date="2016-10" db="EMBL/GenBank/DDBJ databases">
        <authorList>
            <person name="Varghese N."/>
            <person name="Submissions S."/>
        </authorList>
    </citation>
    <scope>NUCLEOTIDE SEQUENCE [LARGE SCALE GENOMIC DNA]</scope>
    <source>
        <strain evidence="2">CGMCC 1.9108</strain>
    </source>
</reference>